<dbReference type="InterPro" id="IPR036412">
    <property type="entry name" value="HAD-like_sf"/>
</dbReference>
<dbReference type="PANTHER" id="PTHR19288">
    <property type="entry name" value="4-NITROPHENYLPHOSPHATASE-RELATED"/>
    <property type="match status" value="1"/>
</dbReference>
<dbReference type="EMBL" id="UINC01003633">
    <property type="protein sequence ID" value="SVA08014.1"/>
    <property type="molecule type" value="Genomic_DNA"/>
</dbReference>
<dbReference type="AlphaFoldDB" id="A0A381SX95"/>
<protein>
    <submittedName>
        <fullName evidence="1">Uncharacterized protein</fullName>
    </submittedName>
</protein>
<proteinExistence type="predicted"/>
<dbReference type="Pfam" id="PF13344">
    <property type="entry name" value="Hydrolase_6"/>
    <property type="match status" value="1"/>
</dbReference>
<gene>
    <name evidence="1" type="ORF">METZ01_LOCUS60868</name>
</gene>
<dbReference type="GO" id="GO:0005737">
    <property type="term" value="C:cytoplasm"/>
    <property type="evidence" value="ECO:0007669"/>
    <property type="project" value="TreeGrafter"/>
</dbReference>
<name>A0A381SX95_9ZZZZ</name>
<dbReference type="GO" id="GO:0016791">
    <property type="term" value="F:phosphatase activity"/>
    <property type="evidence" value="ECO:0007669"/>
    <property type="project" value="TreeGrafter"/>
</dbReference>
<sequence>MAWALDLDGVVWLGTEGIPGAADSVAALQDAGETVLFVTNNSGRRVVDVEAKLAGHGIEARGGVITSGMAAAAMVQPGEVVLGMCGPGAKEELEAAGATVVRDGPVDTVVVGFHEDFDYWRLTAGVQAISGGARFLATNEDVTYPAHDGIRPGAGSIVAALVAATGVIPVVAGKPHRPICEVVLDRAAEGGIVVGDRPDTDGELARALGWKFALVLSGVTTEADLPTDPEPDIVAIDLPSLVKAHLG</sequence>
<reference evidence="1" key="1">
    <citation type="submission" date="2018-05" db="EMBL/GenBank/DDBJ databases">
        <authorList>
            <person name="Lanie J.A."/>
            <person name="Ng W.-L."/>
            <person name="Kazmierczak K.M."/>
            <person name="Andrzejewski T.M."/>
            <person name="Davidsen T.M."/>
            <person name="Wayne K.J."/>
            <person name="Tettelin H."/>
            <person name="Glass J.I."/>
            <person name="Rusch D."/>
            <person name="Podicherti R."/>
            <person name="Tsui H.-C.T."/>
            <person name="Winkler M.E."/>
        </authorList>
    </citation>
    <scope>NUCLEOTIDE SEQUENCE</scope>
</reference>
<dbReference type="SUPFAM" id="SSF56784">
    <property type="entry name" value="HAD-like"/>
    <property type="match status" value="1"/>
</dbReference>
<organism evidence="1">
    <name type="scientific">marine metagenome</name>
    <dbReference type="NCBI Taxonomy" id="408172"/>
    <lineage>
        <taxon>unclassified sequences</taxon>
        <taxon>metagenomes</taxon>
        <taxon>ecological metagenomes</taxon>
    </lineage>
</organism>
<accession>A0A381SX95</accession>
<dbReference type="InterPro" id="IPR023214">
    <property type="entry name" value="HAD_sf"/>
</dbReference>
<dbReference type="InterPro" id="IPR006357">
    <property type="entry name" value="HAD-SF_hydro_IIA"/>
</dbReference>
<evidence type="ECO:0000313" key="1">
    <source>
        <dbReference type="EMBL" id="SVA08014.1"/>
    </source>
</evidence>
<dbReference type="NCBIfam" id="TIGR01460">
    <property type="entry name" value="HAD-SF-IIA"/>
    <property type="match status" value="1"/>
</dbReference>
<dbReference type="Gene3D" id="3.40.50.1000">
    <property type="entry name" value="HAD superfamily/HAD-like"/>
    <property type="match status" value="2"/>
</dbReference>
<dbReference type="PANTHER" id="PTHR19288:SF46">
    <property type="entry name" value="HALOACID DEHALOGENASE-LIKE HYDROLASE DOMAIN-CONTAINING PROTEIN 2"/>
    <property type="match status" value="1"/>
</dbReference>
<dbReference type="Pfam" id="PF13242">
    <property type="entry name" value="Hydrolase_like"/>
    <property type="match status" value="1"/>
</dbReference>